<dbReference type="Proteomes" id="UP000002313">
    <property type="component" value="Chromosome III"/>
</dbReference>
<feature type="transmembrane region" description="Helical" evidence="5">
    <location>
        <begin position="151"/>
        <end position="170"/>
    </location>
</feature>
<dbReference type="InterPro" id="IPR006838">
    <property type="entry name" value="ADTRP_AIG1"/>
</dbReference>
<evidence type="ECO:0000313" key="7">
    <source>
        <dbReference type="Proteomes" id="UP000002313"/>
    </source>
</evidence>
<feature type="transmembrane region" description="Helical" evidence="5">
    <location>
        <begin position="47"/>
        <end position="68"/>
    </location>
</feature>
<keyword evidence="3 5" id="KW-1133">Transmembrane helix</keyword>
<organism evidence="6 7">
    <name type="scientific">Encephalitozoon intestinalis (strain ATCC 50506)</name>
    <name type="common">Microsporidian parasite</name>
    <name type="synonym">Septata intestinalis</name>
    <dbReference type="NCBI Taxonomy" id="876142"/>
    <lineage>
        <taxon>Eukaryota</taxon>
        <taxon>Fungi</taxon>
        <taxon>Fungi incertae sedis</taxon>
        <taxon>Microsporidia</taxon>
        <taxon>Unikaryonidae</taxon>
        <taxon>Encephalitozoon</taxon>
    </lineage>
</organism>
<keyword evidence="4 5" id="KW-0472">Membrane</keyword>
<dbReference type="VEuPathDB" id="MicrosporidiaDB:Eint_030940"/>
<comment type="subcellular location">
    <subcellularLocation>
        <location evidence="1">Endomembrane system</location>
        <topology evidence="1">Multi-pass membrane protein</topology>
    </subcellularLocation>
</comment>
<dbReference type="Pfam" id="PF04750">
    <property type="entry name" value="Far-17a_AIG1"/>
    <property type="match status" value="1"/>
</dbReference>
<keyword evidence="2 5" id="KW-0812">Transmembrane</keyword>
<evidence type="ECO:0000256" key="3">
    <source>
        <dbReference type="ARBA" id="ARBA00022989"/>
    </source>
</evidence>
<evidence type="ECO:0000256" key="1">
    <source>
        <dbReference type="ARBA" id="ARBA00004127"/>
    </source>
</evidence>
<evidence type="ECO:0000256" key="5">
    <source>
        <dbReference type="SAM" id="Phobius"/>
    </source>
</evidence>
<feature type="transmembrane region" description="Helical" evidence="5">
    <location>
        <begin position="80"/>
        <end position="101"/>
    </location>
</feature>
<sequence>MESSSRLLASKEIFKIILFVLCIYGATDYSQPKEWVKFIDKLAGRSHIYITQISLYMTIMTLSLSYCVKHFGASRIKEVYRDFLSITLPLEGLVTTVFWTLNAIDPTLLKNKDLYMAGVRTPLISEMSIHLFPFILLLIDQVGVNIYGARRHYWTFAIFGFVYFMVIHYFQRLNNSWVYPFLGYMSISMRMALVAAATLLVFAYYKLFLQISRIINAKIHSSTAKDKLL</sequence>
<dbReference type="PANTHER" id="PTHR10989:SF16">
    <property type="entry name" value="AT02829P-RELATED"/>
    <property type="match status" value="1"/>
</dbReference>
<feature type="transmembrane region" description="Helical" evidence="5">
    <location>
        <begin position="182"/>
        <end position="205"/>
    </location>
</feature>
<dbReference type="PANTHER" id="PTHR10989">
    <property type="entry name" value="ANDROGEN-INDUCED PROTEIN 1-RELATED"/>
    <property type="match status" value="1"/>
</dbReference>
<dbReference type="OrthoDB" id="2190919at2759"/>
<gene>
    <name evidence="6" type="ORF">Eint_030940</name>
</gene>
<name>E0S6A3_ENCIT</name>
<dbReference type="AlphaFoldDB" id="E0S6A3"/>
<dbReference type="HOGENOM" id="CLU_103036_0_0_1"/>
<reference evidence="6 7" key="2">
    <citation type="journal article" date="2012" name="Proc. Natl. Acad. Sci. U.S.A.">
        <title>Gain and loss of multiple functionally related, horizontally transferred genes in the reduced genomes of two microsporidian parasites.</title>
        <authorList>
            <person name="Pombert J.-F."/>
            <person name="Selman M."/>
            <person name="Burki F."/>
            <person name="Bardell F.T."/>
            <person name="Farinelli L."/>
            <person name="Solter L.F."/>
            <person name="Whitman D.W."/>
            <person name="Weiss L.M."/>
            <person name="Corradi N."/>
            <person name="Keeling P.J."/>
        </authorList>
    </citation>
    <scope>NUCLEOTIDE SEQUENCE [LARGE SCALE GENOMIC DNA]</scope>
    <source>
        <strain evidence="6 7">ATCC 50506</strain>
    </source>
</reference>
<proteinExistence type="predicted"/>
<dbReference type="KEGG" id="ein:Eint_030940"/>
<evidence type="ECO:0000256" key="4">
    <source>
        <dbReference type="ARBA" id="ARBA00023136"/>
    </source>
</evidence>
<keyword evidence="7" id="KW-1185">Reference proteome</keyword>
<dbReference type="GO" id="GO:0012505">
    <property type="term" value="C:endomembrane system"/>
    <property type="evidence" value="ECO:0007669"/>
    <property type="project" value="UniProtKB-SubCell"/>
</dbReference>
<protein>
    <recommendedName>
        <fullName evidence="8">FAR-17a/AIG1-like protein</fullName>
    </recommendedName>
</protein>
<evidence type="ECO:0000256" key="2">
    <source>
        <dbReference type="ARBA" id="ARBA00022692"/>
    </source>
</evidence>
<evidence type="ECO:0000313" key="6">
    <source>
        <dbReference type="EMBL" id="ADM11238.1"/>
    </source>
</evidence>
<dbReference type="GeneID" id="9698851"/>
<dbReference type="GO" id="GO:0016020">
    <property type="term" value="C:membrane"/>
    <property type="evidence" value="ECO:0007669"/>
    <property type="project" value="InterPro"/>
</dbReference>
<dbReference type="RefSeq" id="XP_003072598.1">
    <property type="nucleotide sequence ID" value="XM_003072552.1"/>
</dbReference>
<feature type="transmembrane region" description="Helical" evidence="5">
    <location>
        <begin position="12"/>
        <end position="27"/>
    </location>
</feature>
<evidence type="ECO:0008006" key="8">
    <source>
        <dbReference type="Google" id="ProtNLM"/>
    </source>
</evidence>
<feature type="transmembrane region" description="Helical" evidence="5">
    <location>
        <begin position="121"/>
        <end position="139"/>
    </location>
</feature>
<reference evidence="6 7" key="1">
    <citation type="journal article" date="2010" name="Nat. Commun.">
        <title>The complete sequence of the smallest known nuclear genome from the microsporidian Encephalitozoon intestinalis.</title>
        <authorList>
            <person name="Corradi N."/>
            <person name="Pombert J.-F."/>
            <person name="Farinelli L."/>
            <person name="Didier E.S."/>
            <person name="Keeling P.J."/>
        </authorList>
    </citation>
    <scope>NUCLEOTIDE SEQUENCE [LARGE SCALE GENOMIC DNA]</scope>
    <source>
        <strain evidence="6 7">ATCC 50506</strain>
    </source>
</reference>
<accession>E0S6A3</accession>
<dbReference type="EMBL" id="CP001944">
    <property type="protein sequence ID" value="ADM11238.1"/>
    <property type="molecule type" value="Genomic_DNA"/>
</dbReference>